<dbReference type="EMBL" id="FOUB01000033">
    <property type="protein sequence ID" value="SFM52431.1"/>
    <property type="molecule type" value="Genomic_DNA"/>
</dbReference>
<keyword evidence="2" id="KW-1185">Reference proteome</keyword>
<reference evidence="2" key="1">
    <citation type="submission" date="2016-10" db="EMBL/GenBank/DDBJ databases">
        <authorList>
            <person name="Varghese N."/>
            <person name="Submissions S."/>
        </authorList>
    </citation>
    <scope>NUCLEOTIDE SEQUENCE [LARGE SCALE GENOMIC DNA]</scope>
    <source>
        <strain evidence="2">Nm44</strain>
    </source>
</reference>
<proteinExistence type="predicted"/>
<dbReference type="Proteomes" id="UP000183287">
    <property type="component" value="Unassembled WGS sequence"/>
</dbReference>
<protein>
    <submittedName>
        <fullName evidence="1">Uncharacterized protein</fullName>
    </submittedName>
</protein>
<sequence>MHLPLFIDSWVIGAQTGPSVAHSRPLRGGCGAGMGVVIPCAYGGPWTGDNVGIIPLKPNAAPLELSRLSTVSTSDVIAQYG</sequence>
<gene>
    <name evidence="1" type="ORF">SAMN05421863_103329</name>
</gene>
<organism evidence="1 2">
    <name type="scientific">Nitrosomonas communis</name>
    <dbReference type="NCBI Taxonomy" id="44574"/>
    <lineage>
        <taxon>Bacteria</taxon>
        <taxon>Pseudomonadati</taxon>
        <taxon>Pseudomonadota</taxon>
        <taxon>Betaproteobacteria</taxon>
        <taxon>Nitrosomonadales</taxon>
        <taxon>Nitrosomonadaceae</taxon>
        <taxon>Nitrosomonas</taxon>
    </lineage>
</organism>
<accession>A0A1I4RJI7</accession>
<dbReference type="AlphaFoldDB" id="A0A1I4RJI7"/>
<evidence type="ECO:0000313" key="1">
    <source>
        <dbReference type="EMBL" id="SFM52431.1"/>
    </source>
</evidence>
<name>A0A1I4RJI7_9PROT</name>
<evidence type="ECO:0000313" key="2">
    <source>
        <dbReference type="Proteomes" id="UP000183287"/>
    </source>
</evidence>